<accession>A0A392VU73</accession>
<protein>
    <submittedName>
        <fullName evidence="1">Uncharacterized protein</fullName>
    </submittedName>
</protein>
<sequence>MIVGSKRFFRRKDLSTPEAEEGAVYLVGATKHPK</sequence>
<name>A0A392VU73_9FABA</name>
<reference evidence="1 2" key="1">
    <citation type="journal article" date="2018" name="Front. Plant Sci.">
        <title>Red Clover (Trifolium pratense) and Zigzag Clover (T. medium) - A Picture of Genomic Similarities and Differences.</title>
        <authorList>
            <person name="Dluhosova J."/>
            <person name="Istvanek J."/>
            <person name="Nedelnik J."/>
            <person name="Repkova J."/>
        </authorList>
    </citation>
    <scope>NUCLEOTIDE SEQUENCE [LARGE SCALE GENOMIC DNA]</scope>
    <source>
        <strain evidence="2">cv. 10/8</strain>
        <tissue evidence="1">Leaf</tissue>
    </source>
</reference>
<dbReference type="AlphaFoldDB" id="A0A392VU73"/>
<keyword evidence="2" id="KW-1185">Reference proteome</keyword>
<dbReference type="Proteomes" id="UP000265520">
    <property type="component" value="Unassembled WGS sequence"/>
</dbReference>
<proteinExistence type="predicted"/>
<organism evidence="1 2">
    <name type="scientific">Trifolium medium</name>
    <dbReference type="NCBI Taxonomy" id="97028"/>
    <lineage>
        <taxon>Eukaryota</taxon>
        <taxon>Viridiplantae</taxon>
        <taxon>Streptophyta</taxon>
        <taxon>Embryophyta</taxon>
        <taxon>Tracheophyta</taxon>
        <taxon>Spermatophyta</taxon>
        <taxon>Magnoliopsida</taxon>
        <taxon>eudicotyledons</taxon>
        <taxon>Gunneridae</taxon>
        <taxon>Pentapetalae</taxon>
        <taxon>rosids</taxon>
        <taxon>fabids</taxon>
        <taxon>Fabales</taxon>
        <taxon>Fabaceae</taxon>
        <taxon>Papilionoideae</taxon>
        <taxon>50 kb inversion clade</taxon>
        <taxon>NPAAA clade</taxon>
        <taxon>Hologalegina</taxon>
        <taxon>IRL clade</taxon>
        <taxon>Trifolieae</taxon>
        <taxon>Trifolium</taxon>
    </lineage>
</organism>
<comment type="caution">
    <text evidence="1">The sequence shown here is derived from an EMBL/GenBank/DDBJ whole genome shotgun (WGS) entry which is preliminary data.</text>
</comment>
<dbReference type="EMBL" id="LXQA011246892">
    <property type="protein sequence ID" value="MCI90521.1"/>
    <property type="molecule type" value="Genomic_DNA"/>
</dbReference>
<feature type="non-terminal residue" evidence="1">
    <location>
        <position position="34"/>
    </location>
</feature>
<evidence type="ECO:0000313" key="1">
    <source>
        <dbReference type="EMBL" id="MCI90521.1"/>
    </source>
</evidence>
<evidence type="ECO:0000313" key="2">
    <source>
        <dbReference type="Proteomes" id="UP000265520"/>
    </source>
</evidence>